<evidence type="ECO:0000313" key="2">
    <source>
        <dbReference type="EnsemblPlants" id="OBART11G21360.1"/>
    </source>
</evidence>
<dbReference type="AlphaFoldDB" id="A0A0D3HPG8"/>
<keyword evidence="1" id="KW-0472">Membrane</keyword>
<evidence type="ECO:0000313" key="3">
    <source>
        <dbReference type="Proteomes" id="UP000026960"/>
    </source>
</evidence>
<proteinExistence type="predicted"/>
<reference evidence="2" key="1">
    <citation type="journal article" date="2009" name="Rice">
        <title>De Novo Next Generation Sequencing of Plant Genomes.</title>
        <authorList>
            <person name="Rounsley S."/>
            <person name="Marri P.R."/>
            <person name="Yu Y."/>
            <person name="He R."/>
            <person name="Sisneros N."/>
            <person name="Goicoechea J.L."/>
            <person name="Lee S.J."/>
            <person name="Angelova A."/>
            <person name="Kudrna D."/>
            <person name="Luo M."/>
            <person name="Affourtit J."/>
            <person name="Desany B."/>
            <person name="Knight J."/>
            <person name="Niazi F."/>
            <person name="Egholm M."/>
            <person name="Wing R.A."/>
        </authorList>
    </citation>
    <scope>NUCLEOTIDE SEQUENCE [LARGE SCALE GENOMIC DNA]</scope>
    <source>
        <strain evidence="2">IRGC 105608</strain>
    </source>
</reference>
<keyword evidence="3" id="KW-1185">Reference proteome</keyword>
<organism evidence="2">
    <name type="scientific">Oryza barthii</name>
    <dbReference type="NCBI Taxonomy" id="65489"/>
    <lineage>
        <taxon>Eukaryota</taxon>
        <taxon>Viridiplantae</taxon>
        <taxon>Streptophyta</taxon>
        <taxon>Embryophyta</taxon>
        <taxon>Tracheophyta</taxon>
        <taxon>Spermatophyta</taxon>
        <taxon>Magnoliopsida</taxon>
        <taxon>Liliopsida</taxon>
        <taxon>Poales</taxon>
        <taxon>Poaceae</taxon>
        <taxon>BOP clade</taxon>
        <taxon>Oryzoideae</taxon>
        <taxon>Oryzeae</taxon>
        <taxon>Oryzinae</taxon>
        <taxon>Oryza</taxon>
    </lineage>
</organism>
<dbReference type="EnsemblPlants" id="OBART11G21360.1">
    <property type="protein sequence ID" value="OBART11G21360.1"/>
    <property type="gene ID" value="OBART11G21360"/>
</dbReference>
<name>A0A0D3HPG8_9ORYZ</name>
<dbReference type="PaxDb" id="65489-OBART11G21360.1"/>
<accession>A0A0D3HPG8</accession>
<sequence>MLIMLVPSMIRAAESEIAKNREVVSQVMQLAFLHKLFLLGSLGDELMDKIVYHAALDLSCSSNIPWINKPPIDERVKTSLSITHRTVVVVVVTAHGLVIFGSLLLLLLALISAALCLYGLGSRLELPQDVAENFPGFKWQIKFRVQQREIDPDCGIETSCLRRHIRDY</sequence>
<feature type="transmembrane region" description="Helical" evidence="1">
    <location>
        <begin position="87"/>
        <end position="120"/>
    </location>
</feature>
<dbReference type="Gramene" id="OBART11G21360.1">
    <property type="protein sequence ID" value="OBART11G21360.1"/>
    <property type="gene ID" value="OBART11G21360"/>
</dbReference>
<protein>
    <submittedName>
        <fullName evidence="2">Uncharacterized protein</fullName>
    </submittedName>
</protein>
<keyword evidence="1" id="KW-0812">Transmembrane</keyword>
<evidence type="ECO:0000256" key="1">
    <source>
        <dbReference type="SAM" id="Phobius"/>
    </source>
</evidence>
<keyword evidence="1" id="KW-1133">Transmembrane helix</keyword>
<dbReference type="Gramene" id="OBART11G21400.1">
    <property type="protein sequence ID" value="OBART11G21400.1"/>
    <property type="gene ID" value="OBART11G21400"/>
</dbReference>
<reference evidence="2" key="2">
    <citation type="submission" date="2015-03" db="UniProtKB">
        <authorList>
            <consortium name="EnsemblPlants"/>
        </authorList>
    </citation>
    <scope>IDENTIFICATION</scope>
</reference>
<dbReference type="HOGENOM" id="CLU_1588970_0_0_1"/>
<dbReference type="Proteomes" id="UP000026960">
    <property type="component" value="Chromosome 11"/>
</dbReference>
<dbReference type="EnsemblPlants" id="OBART11G21400.1">
    <property type="protein sequence ID" value="OBART11G21400.1"/>
    <property type="gene ID" value="OBART11G21400"/>
</dbReference>